<feature type="domain" description="Fibronectin type-III" evidence="4">
    <location>
        <begin position="1330"/>
        <end position="1426"/>
    </location>
</feature>
<protein>
    <submittedName>
        <fullName evidence="5">VWA domain-containing protein</fullName>
    </submittedName>
</protein>
<organism evidence="5 6">
    <name type="scientific">Alteromonas hispanica</name>
    <dbReference type="NCBI Taxonomy" id="315421"/>
    <lineage>
        <taxon>Bacteria</taxon>
        <taxon>Pseudomonadati</taxon>
        <taxon>Pseudomonadota</taxon>
        <taxon>Gammaproteobacteria</taxon>
        <taxon>Alteromonadales</taxon>
        <taxon>Alteromonadaceae</taxon>
        <taxon>Alteromonas/Salinimonas group</taxon>
        <taxon>Alteromonas</taxon>
    </lineage>
</organism>
<sequence>MINKISFAVSTALAASVVPPLTLADVTDISVESYRNTLTVTAHKTQSFDSFEYRLKYISSDSTNTVVTPWQSSNKFSIGAKHGKLYQVTLEAMNLSTGDIVSLSENNVSLSNTHRILPVAANKSVYLSQESDKSNSEGNWLNDFAVDTDAFPLINITSDLTYNDKAFDGSAENLPLLSSSNIEVREDGRYESITRFVQPDPNSSRKIVDIVFVHDDSGSLNDEAASVRANILSFVQSLSDENFDYRIGLVPYGGGGRSYSFSSPSGTLLDNGSLTSDPSKFQAYIDQMQFDGGTERAFDAIKLAANGILWRPSTQKVVILVTDENNDYGSTSEPEVTQSLLNNNILFYGLTAGHDEFDRIAAATSGKVFDVRSDFSSILSEIGADLSSRYQTQYETDNSNLDGVERVINFNVTASDSQANPIEGKFELRYTPQLPVSLELTSDTQALISSGQLPSKSLPIRVVAGSEVAISAMNLGYRHDSESGYSLVGMIQSSDGSWVAEIPETAVQQGALNFYISAVTDIGVKTLPSADPQENPFIVTVLPNVPPEFAHTPVEATQKETELVIDAFAEDATNEVAAITLFYRQIGAPLYTEVRQSFDAPQANFSATIPATEVTQPGIEYFLVAEDDFGSEAFSGSPENPHQITVQTDAIPSECNNYTNIMVCADDFVVSADSNEVLASGNVQLGATGGNTVLGFSGAVTIDTISSEVRSIGLGRLTALDMSMLYNSTTADLPLSTLSFTIDGNLGTPELSPINVFDYSLQGIFLNGGKITIGPTEVVIDTSMTLPLMQNYALPLEQRAYPLEIGDLVLSQNSGSSSGEIIVDIDELLGTNSSSRIGKFGNSGLSIELDTLTIDFLSPAVGIAGAANWNQSQYGLDVGLGLNPVGINSFEFNYKNLKRNSFESASKIPIGTTGFVIAHKSSAIKWNRAPNAAVGGSISGYFSDSLGGMAKAGSKIGADLLSGSLGLTISNMGRTWAASGNLSLLERFPLASTDLTAGLLSSGQYGANLTGNINIADMITGTALFNAQSGNRMTQLRSKTNLNVQLPRKIPFIGGTRLGGKSAEMLFRTDHTNNNALTAYFQSLVKLGSIDLGVRVDFSDPKDIDFDLIKKSSVSTPVASFSANGLASEELSFTIPENEVSVLFGAMTDSGLPEVELVLPSGDVLKANDMLITLGDPGNDTLSQFAFNNGDNQTVIGLQAPVGGEYTLRVVNSANLTALETSMVIPKTPPQATLSNMPASINISETLTFELELSNVDGPAIAEIQLRDESETIELTLDEVAVTPGSNTISVALPSGINSDDFYIVGVVRYDNMTVETVSLSTLFVENTAAPEAPTNIAATFSNGGATVSWDKSNTTDIDAYYIKVLNETRRSSSVVAVSGSLDSFELENLTNGDNYTISMAASLEDGLRSNFVGNVYGSPIGTFVSGFTDLGFVDASVTVVSETEVRGEPIKVNATIENRGDFTAYSSRLNCYFSEVSDANLVNSTLIGNLAPGETLAVSCNIDQTKFDSIGNEIYVTIADVQLPDNKLANNHAVAENPFSKNVAPVGISDDIALDEDTTKVLDVINNDTDDNGDTLSIESFTQPSFGSLAVNNGVLTYTPDSDYYGMDSFTYVVSDGEFSSEETLVTLDVLPVNDAPTIAPIESSQVSEGKQIMLAAQANDIDSDTLTYTWVQTAGTEVGISGETTNTIEIQAPYVSEESPLTFLLSVSDGDLTTDSIVEVALLNDNNAPELSIEAPAEVNEGEIVEVVATYSDADNDELTVEWKQTSGTQVDIAQVEGTTLTFDAPEVSADETLSFEVSVADGEHTITESVSVVVSNVSPAPSPTPTPVEQSSGGGSTGLWFGSLGLLALLGRRLKRK</sequence>
<name>A0A6L9MTA5_9ALTE</name>
<dbReference type="InterPro" id="IPR002035">
    <property type="entry name" value="VWF_A"/>
</dbReference>
<feature type="chain" id="PRO_5026702598" evidence="2">
    <location>
        <begin position="25"/>
        <end position="1860"/>
    </location>
</feature>
<dbReference type="EMBL" id="JAAAWP010000003">
    <property type="protein sequence ID" value="NDW21183.1"/>
    <property type="molecule type" value="Genomic_DNA"/>
</dbReference>
<dbReference type="Gene3D" id="2.60.40.10">
    <property type="entry name" value="Immunoglobulins"/>
    <property type="match status" value="1"/>
</dbReference>
<dbReference type="InterPro" id="IPR013783">
    <property type="entry name" value="Ig-like_fold"/>
</dbReference>
<feature type="domain" description="VWFA" evidence="3">
    <location>
        <begin position="209"/>
        <end position="386"/>
    </location>
</feature>
<dbReference type="SUPFAM" id="SSF49265">
    <property type="entry name" value="Fibronectin type III"/>
    <property type="match status" value="1"/>
</dbReference>
<dbReference type="InterPro" id="IPR003961">
    <property type="entry name" value="FN3_dom"/>
</dbReference>
<evidence type="ECO:0000256" key="1">
    <source>
        <dbReference type="ARBA" id="ARBA00004239"/>
    </source>
</evidence>
<dbReference type="InterPro" id="IPR036465">
    <property type="entry name" value="vWFA_dom_sf"/>
</dbReference>
<dbReference type="Pfam" id="PF17963">
    <property type="entry name" value="Big_9"/>
    <property type="match status" value="1"/>
</dbReference>
<comment type="subcellular location">
    <subcellularLocation>
        <location evidence="1">Secreted</location>
        <location evidence="1">Extracellular space</location>
    </subcellularLocation>
</comment>
<dbReference type="Gene3D" id="2.60.40.2810">
    <property type="match status" value="1"/>
</dbReference>
<reference evidence="5 6" key="1">
    <citation type="submission" date="2020-01" db="EMBL/GenBank/DDBJ databases">
        <title>Genomes of bacteria type strains.</title>
        <authorList>
            <person name="Chen J."/>
            <person name="Zhu S."/>
            <person name="Yang J."/>
        </authorList>
    </citation>
    <scope>NUCLEOTIDE SEQUENCE [LARGE SCALE GENOMIC DNA]</scope>
    <source>
        <strain evidence="5 6">LMG 22958</strain>
    </source>
</reference>
<comment type="caution">
    <text evidence="5">The sequence shown here is derived from an EMBL/GenBank/DDBJ whole genome shotgun (WGS) entry which is preliminary data.</text>
</comment>
<dbReference type="Gene3D" id="3.40.50.410">
    <property type="entry name" value="von Willebrand factor, type A domain"/>
    <property type="match status" value="1"/>
</dbReference>
<evidence type="ECO:0000259" key="3">
    <source>
        <dbReference type="PROSITE" id="PS50234"/>
    </source>
</evidence>
<evidence type="ECO:0000259" key="4">
    <source>
        <dbReference type="PROSITE" id="PS50853"/>
    </source>
</evidence>
<dbReference type="SMART" id="SM00327">
    <property type="entry name" value="VWA"/>
    <property type="match status" value="1"/>
</dbReference>
<accession>A0A6L9MTA5</accession>
<keyword evidence="2" id="KW-0732">Signal</keyword>
<dbReference type="InterPro" id="IPR036116">
    <property type="entry name" value="FN3_sf"/>
</dbReference>
<dbReference type="CDD" id="cd00198">
    <property type="entry name" value="vWFA"/>
    <property type="match status" value="1"/>
</dbReference>
<dbReference type="RefSeq" id="WP_163111015.1">
    <property type="nucleotide sequence ID" value="NZ_JAAAWP010000003.1"/>
</dbReference>
<evidence type="ECO:0000313" key="5">
    <source>
        <dbReference type="EMBL" id="NDW21183.1"/>
    </source>
</evidence>
<dbReference type="Gene3D" id="2.60.40.3010">
    <property type="match status" value="2"/>
</dbReference>
<dbReference type="Pfam" id="PF00092">
    <property type="entry name" value="VWA"/>
    <property type="match status" value="1"/>
</dbReference>
<keyword evidence="6" id="KW-1185">Reference proteome</keyword>
<evidence type="ECO:0000256" key="2">
    <source>
        <dbReference type="SAM" id="SignalP"/>
    </source>
</evidence>
<feature type="signal peptide" evidence="2">
    <location>
        <begin position="1"/>
        <end position="24"/>
    </location>
</feature>
<evidence type="ECO:0000313" key="6">
    <source>
        <dbReference type="Proteomes" id="UP000478837"/>
    </source>
</evidence>
<dbReference type="PROSITE" id="PS50234">
    <property type="entry name" value="VWFA"/>
    <property type="match status" value="1"/>
</dbReference>
<dbReference type="Proteomes" id="UP000478837">
    <property type="component" value="Unassembled WGS sequence"/>
</dbReference>
<dbReference type="PROSITE" id="PS50853">
    <property type="entry name" value="FN3"/>
    <property type="match status" value="1"/>
</dbReference>
<dbReference type="GO" id="GO:0005576">
    <property type="term" value="C:extracellular region"/>
    <property type="evidence" value="ECO:0007669"/>
    <property type="project" value="UniProtKB-SubCell"/>
</dbReference>
<proteinExistence type="predicted"/>
<dbReference type="SUPFAM" id="SSF53300">
    <property type="entry name" value="vWA-like"/>
    <property type="match status" value="1"/>
</dbReference>
<gene>
    <name evidence="5" type="ORF">GTW09_06600</name>
</gene>